<dbReference type="EMBL" id="FNVA01000002">
    <property type="protein sequence ID" value="SEF93666.1"/>
    <property type="molecule type" value="Genomic_DNA"/>
</dbReference>
<proteinExistence type="predicted"/>
<accession>A0A1H5W355</accession>
<name>A0A1H5W355_9BACT</name>
<gene>
    <name evidence="1" type="ORF">SAMN05421819_1415</name>
</gene>
<dbReference type="AlphaFoldDB" id="A0A1H5W355"/>
<sequence>MKDLSTLNFDTMTTTEFSDLLPELMSSSEGTLSDDPRLQKFFDTHPDAAALVRDLEAIAEAAKGLFEADEEAEPADTLWDKIAGKLQTEPAE</sequence>
<protein>
    <submittedName>
        <fullName evidence="1">Uncharacterized protein</fullName>
    </submittedName>
</protein>
<evidence type="ECO:0000313" key="2">
    <source>
        <dbReference type="Proteomes" id="UP000236728"/>
    </source>
</evidence>
<dbReference type="Proteomes" id="UP000236728">
    <property type="component" value="Unassembled WGS sequence"/>
</dbReference>
<organism evidence="1 2">
    <name type="scientific">Bryocella elongata</name>
    <dbReference type="NCBI Taxonomy" id="863522"/>
    <lineage>
        <taxon>Bacteria</taxon>
        <taxon>Pseudomonadati</taxon>
        <taxon>Acidobacteriota</taxon>
        <taxon>Terriglobia</taxon>
        <taxon>Terriglobales</taxon>
        <taxon>Acidobacteriaceae</taxon>
        <taxon>Bryocella</taxon>
    </lineage>
</organism>
<evidence type="ECO:0000313" key="1">
    <source>
        <dbReference type="EMBL" id="SEF93666.1"/>
    </source>
</evidence>
<dbReference type="OrthoDB" id="122957at2"/>
<reference evidence="1 2" key="1">
    <citation type="submission" date="2016-10" db="EMBL/GenBank/DDBJ databases">
        <authorList>
            <person name="de Groot N.N."/>
        </authorList>
    </citation>
    <scope>NUCLEOTIDE SEQUENCE [LARGE SCALE GENOMIC DNA]</scope>
    <source>
        <strain evidence="1 2">DSM 22489</strain>
    </source>
</reference>
<keyword evidence="2" id="KW-1185">Reference proteome</keyword>
<dbReference type="RefSeq" id="WP_103932352.1">
    <property type="nucleotide sequence ID" value="NZ_FNVA01000002.1"/>
</dbReference>